<dbReference type="SUPFAM" id="SSF56601">
    <property type="entry name" value="beta-lactamase/transpeptidase-like"/>
    <property type="match status" value="1"/>
</dbReference>
<organism evidence="2 3">
    <name type="scientific">Kaistella yananensis</name>
    <dbReference type="NCBI Taxonomy" id="2989820"/>
    <lineage>
        <taxon>Bacteria</taxon>
        <taxon>Pseudomonadati</taxon>
        <taxon>Bacteroidota</taxon>
        <taxon>Flavobacteriia</taxon>
        <taxon>Flavobacteriales</taxon>
        <taxon>Weeksellaceae</taxon>
        <taxon>Chryseobacterium group</taxon>
        <taxon>Kaistella</taxon>
    </lineage>
</organism>
<evidence type="ECO:0000313" key="2">
    <source>
        <dbReference type="EMBL" id="MCW4452900.1"/>
    </source>
</evidence>
<proteinExistence type="predicted"/>
<evidence type="ECO:0000259" key="1">
    <source>
        <dbReference type="Pfam" id="PF00144"/>
    </source>
</evidence>
<keyword evidence="3" id="KW-1185">Reference proteome</keyword>
<dbReference type="PROSITE" id="PS51257">
    <property type="entry name" value="PROKAR_LIPOPROTEIN"/>
    <property type="match status" value="1"/>
</dbReference>
<dbReference type="InterPro" id="IPR001466">
    <property type="entry name" value="Beta-lactam-related"/>
</dbReference>
<dbReference type="InterPro" id="IPR050491">
    <property type="entry name" value="AmpC-like"/>
</dbReference>
<dbReference type="InterPro" id="IPR012338">
    <property type="entry name" value="Beta-lactam/transpept-like"/>
</dbReference>
<dbReference type="Gene3D" id="3.40.710.10">
    <property type="entry name" value="DD-peptidase/beta-lactamase superfamily"/>
    <property type="match status" value="2"/>
</dbReference>
<protein>
    <submittedName>
        <fullName evidence="2">Beta-lactamase family protein</fullName>
    </submittedName>
</protein>
<reference evidence="2 3" key="1">
    <citation type="submission" date="2022-10" db="EMBL/GenBank/DDBJ databases">
        <title>Kaistella sp. BT-6-1-3.</title>
        <authorList>
            <person name="Ai J."/>
            <person name="Deng Z."/>
        </authorList>
    </citation>
    <scope>NUCLEOTIDE SEQUENCE [LARGE SCALE GENOMIC DNA]</scope>
    <source>
        <strain evidence="2 3">BT6-1-3</strain>
    </source>
</reference>
<dbReference type="Proteomes" id="UP001209107">
    <property type="component" value="Unassembled WGS sequence"/>
</dbReference>
<dbReference type="Pfam" id="PF00144">
    <property type="entry name" value="Beta-lactamase"/>
    <property type="match status" value="1"/>
</dbReference>
<feature type="domain" description="Beta-lactamase-related" evidence="1">
    <location>
        <begin position="67"/>
        <end position="343"/>
    </location>
</feature>
<dbReference type="PANTHER" id="PTHR46825:SF9">
    <property type="entry name" value="BETA-LACTAMASE-RELATED DOMAIN-CONTAINING PROTEIN"/>
    <property type="match status" value="1"/>
</dbReference>
<sequence length="372" mass="40984">MSSKIYPGGLLVLFLILFSCKSDPVKIAATAAQERNIIIDSTITAFQKKLLAQQIDSVFSKTKFNGSISVFRNGEKLYEKQNGFEDFKTKAKLDSNSVFAIGSVSKQFTAVMILMLEDEGKLNTGDRVSEFLPEFQNKQFENITVHQLLNHTSGISDFGSGLQSKPGESFNYSNNGYRFLGEIVARVSEKTFDQYAKELFERIGMMHASTANSFEGNHLAGAYLGNAVRFEKIANMPKRLASKEISVAAGGILSTASDLHRWNAALFGGKILKPATLEKLKTKSSETAHPILGKVGYGYGIMMDEGKLESYFHSGYVKGSPSLNIYYPKTKTSVVILSNIADESKGKNAIFHPHKDVKRIIDAIENAVSELK</sequence>
<gene>
    <name evidence="2" type="ORF">OK344_11865</name>
</gene>
<dbReference type="RefSeq" id="WP_265144975.1">
    <property type="nucleotide sequence ID" value="NZ_JAPCHZ010000006.1"/>
</dbReference>
<accession>A0ABT3JR09</accession>
<dbReference type="PANTHER" id="PTHR46825">
    <property type="entry name" value="D-ALANYL-D-ALANINE-CARBOXYPEPTIDASE/ENDOPEPTIDASE AMPH"/>
    <property type="match status" value="1"/>
</dbReference>
<comment type="caution">
    <text evidence="2">The sequence shown here is derived from an EMBL/GenBank/DDBJ whole genome shotgun (WGS) entry which is preliminary data.</text>
</comment>
<name>A0ABT3JR09_9FLAO</name>
<dbReference type="EMBL" id="JAPCHZ010000006">
    <property type="protein sequence ID" value="MCW4452900.1"/>
    <property type="molecule type" value="Genomic_DNA"/>
</dbReference>
<evidence type="ECO:0000313" key="3">
    <source>
        <dbReference type="Proteomes" id="UP001209107"/>
    </source>
</evidence>